<evidence type="ECO:0000313" key="3">
    <source>
        <dbReference type="Proteomes" id="UP000618591"/>
    </source>
</evidence>
<dbReference type="Gene3D" id="3.40.50.410">
    <property type="entry name" value="von Willebrand factor, type A domain"/>
    <property type="match status" value="1"/>
</dbReference>
<dbReference type="EMBL" id="BMDW01000010">
    <property type="protein sequence ID" value="GGA49121.1"/>
    <property type="molecule type" value="Genomic_DNA"/>
</dbReference>
<evidence type="ECO:0000313" key="2">
    <source>
        <dbReference type="EMBL" id="GGA49121.1"/>
    </source>
</evidence>
<dbReference type="InterPro" id="IPR036465">
    <property type="entry name" value="vWFA_dom_sf"/>
</dbReference>
<feature type="domain" description="Putative Flp pilus-assembly TadG-like N-terminal" evidence="1">
    <location>
        <begin position="2"/>
        <end position="42"/>
    </location>
</feature>
<gene>
    <name evidence="2" type="ORF">GCM10011395_19300</name>
</gene>
<protein>
    <recommendedName>
        <fullName evidence="1">Putative Flp pilus-assembly TadG-like N-terminal domain-containing protein</fullName>
    </recommendedName>
</protein>
<comment type="caution">
    <text evidence="2">The sequence shown here is derived from an EMBL/GenBank/DDBJ whole genome shotgun (WGS) entry which is preliminary data.</text>
</comment>
<evidence type="ECO:0000259" key="1">
    <source>
        <dbReference type="Pfam" id="PF13400"/>
    </source>
</evidence>
<proteinExistence type="predicted"/>
<sequence>MIFGFALVPIAFATGMTVDYATAARAQTRLNTITDAAALSGVVPGMLSKTRAESAAAAINMWYSQLGLTKCSGTTVQRVMFSTCTGTNAACPQSSVGTSDNGTVWKGYDGTLCITVTDTNTVGLSRSITMSYAATSKNVFANLLNMVDIPIGGTTTTNAKVAPNIDFYVMLDTSGSMSFPSTSAGITQLRSKTGGCAFACHSTNDSTARDASNKLTDYYGVAKSFNIPLRVDEAKTAVSGMMTLATSTGNNNNADYRAALVSFAAADSRANNSFKTLKSLTTDLASVGTAASNASTSLYYKNNCPTSSFCNSDADTASSDAFNRVNLLMPTPGNGTNVLGDKPQEILFIVTDGMRDEGRSSGRPEVAFDPTWCTTVKTRGIRIAILYTEYLQSSMDGDSWSQSNVVPYLYQVEPALTACATPGLMYKVTTDDDISSALNRLFLAAVSNAHITN</sequence>
<dbReference type="Pfam" id="PF13400">
    <property type="entry name" value="Tad"/>
    <property type="match status" value="1"/>
</dbReference>
<dbReference type="Proteomes" id="UP000618591">
    <property type="component" value="Unassembled WGS sequence"/>
</dbReference>
<organism evidence="2 3">
    <name type="scientific">Sphingomonas psychrolutea</name>
    <dbReference type="NCBI Taxonomy" id="1259676"/>
    <lineage>
        <taxon>Bacteria</taxon>
        <taxon>Pseudomonadati</taxon>
        <taxon>Pseudomonadota</taxon>
        <taxon>Alphaproteobacteria</taxon>
        <taxon>Sphingomonadales</taxon>
        <taxon>Sphingomonadaceae</taxon>
        <taxon>Sphingomonas</taxon>
    </lineage>
</organism>
<accession>A0ABQ1GSJ0</accession>
<reference evidence="3" key="1">
    <citation type="journal article" date="2019" name="Int. J. Syst. Evol. Microbiol.">
        <title>The Global Catalogue of Microorganisms (GCM) 10K type strain sequencing project: providing services to taxonomists for standard genome sequencing and annotation.</title>
        <authorList>
            <consortium name="The Broad Institute Genomics Platform"/>
            <consortium name="The Broad Institute Genome Sequencing Center for Infectious Disease"/>
            <person name="Wu L."/>
            <person name="Ma J."/>
        </authorList>
    </citation>
    <scope>NUCLEOTIDE SEQUENCE [LARGE SCALE GENOMIC DNA]</scope>
    <source>
        <strain evidence="3">CGMCC 1.10106</strain>
    </source>
</reference>
<dbReference type="InterPro" id="IPR028087">
    <property type="entry name" value="Tad_N"/>
</dbReference>
<keyword evidence="3" id="KW-1185">Reference proteome</keyword>
<name>A0ABQ1GSJ0_9SPHN</name>